<keyword evidence="8" id="KW-1185">Reference proteome</keyword>
<evidence type="ECO:0000313" key="8">
    <source>
        <dbReference type="Proteomes" id="UP000256269"/>
    </source>
</evidence>
<dbReference type="GO" id="GO:0044550">
    <property type="term" value="P:secondary metabolite biosynthetic process"/>
    <property type="evidence" value="ECO:0007669"/>
    <property type="project" value="TreeGrafter"/>
</dbReference>
<dbReference type="FunFam" id="3.30.300.30:FF:000005">
    <property type="entry name" value="Acyl-coenzyme A synthetase ACSM5, mitochondrial"/>
    <property type="match status" value="1"/>
</dbReference>
<evidence type="ECO:0000259" key="5">
    <source>
        <dbReference type="Pfam" id="PF00501"/>
    </source>
</evidence>
<protein>
    <submittedName>
        <fullName evidence="7">2-aminobenzoate-CoA ligase</fullName>
    </submittedName>
</protein>
<dbReference type="InterPro" id="IPR020845">
    <property type="entry name" value="AMP-binding_CS"/>
</dbReference>
<evidence type="ECO:0000313" key="7">
    <source>
        <dbReference type="EMBL" id="REH43572.1"/>
    </source>
</evidence>
<evidence type="ECO:0000259" key="6">
    <source>
        <dbReference type="Pfam" id="PF13193"/>
    </source>
</evidence>
<keyword evidence="2 7" id="KW-0436">Ligase</keyword>
<dbReference type="InterPro" id="IPR000873">
    <property type="entry name" value="AMP-dep_synth/lig_dom"/>
</dbReference>
<evidence type="ECO:0000256" key="2">
    <source>
        <dbReference type="ARBA" id="ARBA00022598"/>
    </source>
</evidence>
<reference evidence="7 8" key="1">
    <citation type="submission" date="2018-08" db="EMBL/GenBank/DDBJ databases">
        <title>Genomic Encyclopedia of Archaeal and Bacterial Type Strains, Phase II (KMG-II): from individual species to whole genera.</title>
        <authorList>
            <person name="Goeker M."/>
        </authorList>
    </citation>
    <scope>NUCLEOTIDE SEQUENCE [LARGE SCALE GENOMIC DNA]</scope>
    <source>
        <strain evidence="7 8">DSM 45791</strain>
    </source>
</reference>
<dbReference type="GO" id="GO:0005524">
    <property type="term" value="F:ATP binding"/>
    <property type="evidence" value="ECO:0007669"/>
    <property type="project" value="UniProtKB-KW"/>
</dbReference>
<accession>A0A3E0HEA8</accession>
<evidence type="ECO:0000256" key="4">
    <source>
        <dbReference type="ARBA" id="ARBA00022840"/>
    </source>
</evidence>
<evidence type="ECO:0000256" key="1">
    <source>
        <dbReference type="ARBA" id="ARBA00006432"/>
    </source>
</evidence>
<name>A0A3E0HEA8_9PSEU</name>
<dbReference type="InterPro" id="IPR042099">
    <property type="entry name" value="ANL_N_sf"/>
</dbReference>
<feature type="domain" description="AMP-dependent synthetase/ligase" evidence="5">
    <location>
        <begin position="65"/>
        <end position="406"/>
    </location>
</feature>
<dbReference type="GO" id="GO:0016405">
    <property type="term" value="F:CoA-ligase activity"/>
    <property type="evidence" value="ECO:0007669"/>
    <property type="project" value="UniProtKB-ARBA"/>
</dbReference>
<dbReference type="SUPFAM" id="SSF56801">
    <property type="entry name" value="Acetyl-CoA synthetase-like"/>
    <property type="match status" value="1"/>
</dbReference>
<dbReference type="Gene3D" id="3.30.300.30">
    <property type="match status" value="1"/>
</dbReference>
<dbReference type="Pfam" id="PF00501">
    <property type="entry name" value="AMP-binding"/>
    <property type="match status" value="1"/>
</dbReference>
<dbReference type="OrthoDB" id="9803968at2"/>
<comment type="caution">
    <text evidence="7">The sequence shown here is derived from an EMBL/GenBank/DDBJ whole genome shotgun (WGS) entry which is preliminary data.</text>
</comment>
<dbReference type="RefSeq" id="WP_116177023.1">
    <property type="nucleotide sequence ID" value="NZ_CP144375.1"/>
</dbReference>
<dbReference type="InterPro" id="IPR025110">
    <property type="entry name" value="AMP-bd_C"/>
</dbReference>
<dbReference type="AlphaFoldDB" id="A0A3E0HEA8"/>
<dbReference type="Gene3D" id="3.40.50.12780">
    <property type="entry name" value="N-terminal domain of ligase-like"/>
    <property type="match status" value="1"/>
</dbReference>
<organism evidence="7 8">
    <name type="scientific">Kutzneria buriramensis</name>
    <dbReference type="NCBI Taxonomy" id="1045776"/>
    <lineage>
        <taxon>Bacteria</taxon>
        <taxon>Bacillati</taxon>
        <taxon>Actinomycetota</taxon>
        <taxon>Actinomycetes</taxon>
        <taxon>Pseudonocardiales</taxon>
        <taxon>Pseudonocardiaceae</taxon>
        <taxon>Kutzneria</taxon>
    </lineage>
</organism>
<dbReference type="InterPro" id="IPR045851">
    <property type="entry name" value="AMP-bd_C_sf"/>
</dbReference>
<dbReference type="Pfam" id="PF13193">
    <property type="entry name" value="AMP-binding_C"/>
    <property type="match status" value="1"/>
</dbReference>
<dbReference type="Proteomes" id="UP000256269">
    <property type="component" value="Unassembled WGS sequence"/>
</dbReference>
<comment type="similarity">
    <text evidence="1">Belongs to the ATP-dependent AMP-binding enzyme family.</text>
</comment>
<keyword evidence="4" id="KW-0067">ATP-binding</keyword>
<dbReference type="PROSITE" id="PS00455">
    <property type="entry name" value="AMP_BINDING"/>
    <property type="match status" value="1"/>
</dbReference>
<feature type="domain" description="AMP-binding enzyme C-terminal" evidence="6">
    <location>
        <begin position="460"/>
        <end position="538"/>
    </location>
</feature>
<sequence length="548" mass="59542">MTTSSLWPPGSAVLSKSAHVDTFSRRGLPPAELWPTMVFDLPKLRYPIRLNSAESLLDHTIKRLGGSRPCLYDGVGTMWTYAQLADLANRISWVLVDDLGVVSGNRILLRGPNSPWLAACWLAALKVGAVAVTTSPMLRAGELRTCAEMADVDLVLCDERYVTELERAGLENVRTITYGTGADAELAWYAVDKPAEFPAVLTAADDVALIGFTSGTTGKPKATMHFHRDVLAIADTFSEHILKPGPDDVFAGSPSLAFTFGLGGLLVFPLRAGASTVLMEKPSPDELFGRLRELNASILFSAPTAYRSALNRIDDFDFSSLRRCVSAGEALSGQTWHAFREATGHRLIDGIGSTEMLHVFVSECDSGIRPGATGRPVPGYQATILDQDGNPVEPGTAGRLAVRGPTGCRYLNDDRQLTYVQGGWNVTGDTYIRDEDGYFWYQARSDDLIVSSGYNIAAPEVEEALARHADVVECGVVGVPDEARGAIVKAYVVLASGVPTTEQTAHELQDFVKQQIAPYKYPRSIEFVTELPHTHNGKLRRSELRRSA</sequence>
<gene>
    <name evidence="7" type="ORF">BCF44_109115</name>
</gene>
<evidence type="ECO:0000256" key="3">
    <source>
        <dbReference type="ARBA" id="ARBA00022741"/>
    </source>
</evidence>
<dbReference type="GO" id="GO:0016878">
    <property type="term" value="F:acid-thiol ligase activity"/>
    <property type="evidence" value="ECO:0007669"/>
    <property type="project" value="UniProtKB-ARBA"/>
</dbReference>
<dbReference type="PANTHER" id="PTHR43352">
    <property type="entry name" value="ACETYL-COA SYNTHETASE"/>
    <property type="match status" value="1"/>
</dbReference>
<dbReference type="PANTHER" id="PTHR43352:SF1">
    <property type="entry name" value="ANTHRANILATE--COA LIGASE"/>
    <property type="match status" value="1"/>
</dbReference>
<dbReference type="EMBL" id="QUNO01000009">
    <property type="protein sequence ID" value="REH43572.1"/>
    <property type="molecule type" value="Genomic_DNA"/>
</dbReference>
<keyword evidence="3" id="KW-0547">Nucleotide-binding</keyword>
<proteinExistence type="inferred from homology"/>